<protein>
    <submittedName>
        <fullName evidence="3">Transposase IS116/IS110/IS902 family protein</fullName>
    </submittedName>
</protein>
<dbReference type="PANTHER" id="PTHR33055">
    <property type="entry name" value="TRANSPOSASE FOR INSERTION SEQUENCE ELEMENT IS1111A"/>
    <property type="match status" value="1"/>
</dbReference>
<dbReference type="RefSeq" id="WP_093038142.1">
    <property type="nucleotide sequence ID" value="NZ_FNNZ01000040.1"/>
</dbReference>
<evidence type="ECO:0000259" key="2">
    <source>
        <dbReference type="Pfam" id="PF02371"/>
    </source>
</evidence>
<dbReference type="OrthoDB" id="9790935at2"/>
<dbReference type="GO" id="GO:0004803">
    <property type="term" value="F:transposase activity"/>
    <property type="evidence" value="ECO:0007669"/>
    <property type="project" value="InterPro"/>
</dbReference>
<feature type="domain" description="Transposase IS110-like N-terminal" evidence="1">
    <location>
        <begin position="31"/>
        <end position="185"/>
    </location>
</feature>
<reference evidence="4" key="1">
    <citation type="submission" date="2016-10" db="EMBL/GenBank/DDBJ databases">
        <authorList>
            <person name="Varghese N."/>
            <person name="Submissions S."/>
        </authorList>
    </citation>
    <scope>NUCLEOTIDE SEQUENCE [LARGE SCALE GENOMIC DNA]</scope>
    <source>
        <strain evidence="4">DSM 217</strain>
    </source>
</reference>
<gene>
    <name evidence="3" type="ORF">SAMN05421783_14016</name>
</gene>
<evidence type="ECO:0000313" key="4">
    <source>
        <dbReference type="Proteomes" id="UP000198816"/>
    </source>
</evidence>
<dbReference type="AlphaFoldDB" id="A0A1H3CZT7"/>
<feature type="domain" description="Transposase IS116/IS110/IS902 C-terminal" evidence="2">
    <location>
        <begin position="296"/>
        <end position="368"/>
    </location>
</feature>
<organism evidence="3 4">
    <name type="scientific">Thiocapsa roseopersicina</name>
    <dbReference type="NCBI Taxonomy" id="1058"/>
    <lineage>
        <taxon>Bacteria</taxon>
        <taxon>Pseudomonadati</taxon>
        <taxon>Pseudomonadota</taxon>
        <taxon>Gammaproteobacteria</taxon>
        <taxon>Chromatiales</taxon>
        <taxon>Chromatiaceae</taxon>
        <taxon>Thiocapsa</taxon>
    </lineage>
</organism>
<dbReference type="Pfam" id="PF01548">
    <property type="entry name" value="DEDD_Tnp_IS110"/>
    <property type="match status" value="1"/>
</dbReference>
<name>A0A1H3CZT7_THIRO</name>
<accession>A0A1H3CZT7</accession>
<dbReference type="InterPro" id="IPR003346">
    <property type="entry name" value="Transposase_20"/>
</dbReference>
<dbReference type="GO" id="GO:0006313">
    <property type="term" value="P:DNA transposition"/>
    <property type="evidence" value="ECO:0007669"/>
    <property type="project" value="InterPro"/>
</dbReference>
<dbReference type="STRING" id="1058.SAMN05421783_14016"/>
<dbReference type="Proteomes" id="UP000198816">
    <property type="component" value="Unassembled WGS sequence"/>
</dbReference>
<dbReference type="InterPro" id="IPR047650">
    <property type="entry name" value="Transpos_IS110"/>
</dbReference>
<dbReference type="GO" id="GO:0003677">
    <property type="term" value="F:DNA binding"/>
    <property type="evidence" value="ECO:0007669"/>
    <property type="project" value="InterPro"/>
</dbReference>
<dbReference type="Pfam" id="PF02371">
    <property type="entry name" value="Transposase_20"/>
    <property type="match status" value="1"/>
</dbReference>
<sequence>MSKRRYHSIECKQMDWQRLCEQAGGERIVFAIDVAKHDFVAVLQVRAGEILARLKWVHPQETRTLLRGLAQLQARGPVEAVMESSGTYGDALRWQLQALGASVYRVGAKRVHDAAEVFDGVPSLHDAKAAEIIGELHLQGRTQPWVEADARRRGLTAQLRRLRQCKARYQADLNRLEALLSRHWPESLVILDLDSVTLHHLLASYGGPARIQAHASAARTLMERIGRPGLREETLAALLDSTATTLGQPTVAEEDALLRWQAKGLIETHGELRAVERTLEQAVQADAALTPMAEVVGRVTSAVLVASQGSPLDYPDARSYCKALGLNLKEHSSATHRGRLAITKRGPAVARFYLYFAALRLIARDPVVARWFQAKTARPGAIKGKQVVELMRKLAKGLWHQAHGRRFSTDKLFDLSAVAGA</sequence>
<dbReference type="InterPro" id="IPR002525">
    <property type="entry name" value="Transp_IS110-like_N"/>
</dbReference>
<dbReference type="EMBL" id="FNNZ01000040">
    <property type="protein sequence ID" value="SDX59667.1"/>
    <property type="molecule type" value="Genomic_DNA"/>
</dbReference>
<keyword evidence="4" id="KW-1185">Reference proteome</keyword>
<proteinExistence type="predicted"/>
<evidence type="ECO:0000313" key="3">
    <source>
        <dbReference type="EMBL" id="SDX59667.1"/>
    </source>
</evidence>
<evidence type="ECO:0000259" key="1">
    <source>
        <dbReference type="Pfam" id="PF01548"/>
    </source>
</evidence>